<dbReference type="AlphaFoldDB" id="A0A8D5G199"/>
<dbReference type="SMART" id="SM01103">
    <property type="entry name" value="CRS1_YhbY"/>
    <property type="match status" value="1"/>
</dbReference>
<evidence type="ECO:0000259" key="3">
    <source>
        <dbReference type="PROSITE" id="PS51295"/>
    </source>
</evidence>
<dbReference type="Pfam" id="PF01985">
    <property type="entry name" value="CRS1_YhbY"/>
    <property type="match status" value="1"/>
</dbReference>
<dbReference type="Gene3D" id="3.30.110.60">
    <property type="entry name" value="YhbY-like"/>
    <property type="match status" value="1"/>
</dbReference>
<gene>
    <name evidence="4" type="ORF">ZMTM_17940</name>
</gene>
<evidence type="ECO:0000313" key="4">
    <source>
        <dbReference type="EMBL" id="BCM25535.1"/>
    </source>
</evidence>
<dbReference type="PANTHER" id="PTHR40065">
    <property type="entry name" value="RNA-BINDING PROTEIN YHBY"/>
    <property type="match status" value="1"/>
</dbReference>
<dbReference type="GO" id="GO:0003723">
    <property type="term" value="F:RNA binding"/>
    <property type="evidence" value="ECO:0007669"/>
    <property type="project" value="UniProtKB-UniRule"/>
</dbReference>
<reference evidence="4" key="1">
    <citation type="journal article" date="2021" name="Arch. Microbiol.">
        <title>Methyloradius palustris gen. nov., sp. nov., a methanol-oxidizing bacterium isolated from snow.</title>
        <authorList>
            <person name="Miyadera T."/>
            <person name="Kojima H."/>
            <person name="Fukui M."/>
        </authorList>
    </citation>
    <scope>NUCLEOTIDE SEQUENCE</scope>
    <source>
        <strain evidence="4">Zm11</strain>
    </source>
</reference>
<keyword evidence="1 2" id="KW-0694">RNA-binding</keyword>
<dbReference type="Proteomes" id="UP000826722">
    <property type="component" value="Chromosome"/>
</dbReference>
<feature type="domain" description="CRM" evidence="3">
    <location>
        <begin position="8"/>
        <end position="104"/>
    </location>
</feature>
<organism evidence="4 5">
    <name type="scientific">Methyloradius palustris</name>
    <dbReference type="NCBI Taxonomy" id="2778876"/>
    <lineage>
        <taxon>Bacteria</taxon>
        <taxon>Pseudomonadati</taxon>
        <taxon>Pseudomonadota</taxon>
        <taxon>Betaproteobacteria</taxon>
        <taxon>Nitrosomonadales</taxon>
        <taxon>Methylophilaceae</taxon>
        <taxon>Methyloradius</taxon>
    </lineage>
</organism>
<proteinExistence type="predicted"/>
<dbReference type="EMBL" id="AP024110">
    <property type="protein sequence ID" value="BCM25535.1"/>
    <property type="molecule type" value="Genomic_DNA"/>
</dbReference>
<name>A0A8D5G199_9PROT</name>
<dbReference type="InterPro" id="IPR001890">
    <property type="entry name" value="RNA-binding_CRM"/>
</dbReference>
<dbReference type="NCBIfam" id="TIGR00253">
    <property type="entry name" value="RNA_bind_YhbY"/>
    <property type="match status" value="1"/>
</dbReference>
<sequence>MSDTKPTPAYSTKQISHLRGLAQSLSPVVMVGNNGLTEKVLNEIEVSLKAHELIKIKIFGDDRTARIQMLEEICEKTNATAVHHIGKQLVIYRATEKSKIVLPK</sequence>
<dbReference type="PANTHER" id="PTHR40065:SF3">
    <property type="entry name" value="RNA-BINDING PROTEIN YHBY"/>
    <property type="match status" value="1"/>
</dbReference>
<dbReference type="SUPFAM" id="SSF75471">
    <property type="entry name" value="YhbY-like"/>
    <property type="match status" value="1"/>
</dbReference>
<evidence type="ECO:0000256" key="1">
    <source>
        <dbReference type="ARBA" id="ARBA00022884"/>
    </source>
</evidence>
<dbReference type="InterPro" id="IPR017924">
    <property type="entry name" value="RNA-binding_YhbY"/>
</dbReference>
<dbReference type="InterPro" id="IPR051925">
    <property type="entry name" value="RNA-binding_domain"/>
</dbReference>
<dbReference type="PROSITE" id="PS51295">
    <property type="entry name" value="CRM"/>
    <property type="match status" value="1"/>
</dbReference>
<dbReference type="RefSeq" id="WP_221763613.1">
    <property type="nucleotide sequence ID" value="NZ_AP024110.1"/>
</dbReference>
<dbReference type="InterPro" id="IPR035920">
    <property type="entry name" value="YhbY-like_sf"/>
</dbReference>
<evidence type="ECO:0000313" key="5">
    <source>
        <dbReference type="Proteomes" id="UP000826722"/>
    </source>
</evidence>
<protein>
    <submittedName>
        <fullName evidence="4">RNA-binding protein</fullName>
    </submittedName>
</protein>
<keyword evidence="5" id="KW-1185">Reference proteome</keyword>
<dbReference type="KEGG" id="mpau:ZMTM_17940"/>
<accession>A0A8D5G199</accession>
<evidence type="ECO:0000256" key="2">
    <source>
        <dbReference type="PROSITE-ProRule" id="PRU00626"/>
    </source>
</evidence>